<organism evidence="3 4">
    <name type="scientific">Stereocaulon virgatum</name>
    <dbReference type="NCBI Taxonomy" id="373712"/>
    <lineage>
        <taxon>Eukaryota</taxon>
        <taxon>Fungi</taxon>
        <taxon>Dikarya</taxon>
        <taxon>Ascomycota</taxon>
        <taxon>Pezizomycotina</taxon>
        <taxon>Lecanoromycetes</taxon>
        <taxon>OSLEUM clade</taxon>
        <taxon>Lecanoromycetidae</taxon>
        <taxon>Lecanorales</taxon>
        <taxon>Lecanorineae</taxon>
        <taxon>Stereocaulaceae</taxon>
        <taxon>Stereocaulon</taxon>
    </lineage>
</organism>
<feature type="chain" id="PRO_5045084353" evidence="2">
    <location>
        <begin position="22"/>
        <end position="104"/>
    </location>
</feature>
<dbReference type="EMBL" id="JBEFKJ010000002">
    <property type="protein sequence ID" value="KAL2047588.1"/>
    <property type="molecule type" value="Genomic_DNA"/>
</dbReference>
<evidence type="ECO:0000313" key="3">
    <source>
        <dbReference type="EMBL" id="KAL2047588.1"/>
    </source>
</evidence>
<feature type="compositionally biased region" description="Low complexity" evidence="1">
    <location>
        <begin position="94"/>
        <end position="104"/>
    </location>
</feature>
<name>A0ABR4AVS3_9LECA</name>
<reference evidence="3 4" key="1">
    <citation type="submission" date="2024-09" db="EMBL/GenBank/DDBJ databases">
        <title>Rethinking Asexuality: The Enigmatic Case of Functional Sexual Genes in Lepraria (Stereocaulaceae).</title>
        <authorList>
            <person name="Doellman M."/>
            <person name="Sun Y."/>
            <person name="Barcenas-Pena A."/>
            <person name="Lumbsch H.T."/>
            <person name="Grewe F."/>
        </authorList>
    </citation>
    <scope>NUCLEOTIDE SEQUENCE [LARGE SCALE GENOMIC DNA]</scope>
    <source>
        <strain evidence="3 4">Mercado 3170</strain>
    </source>
</reference>
<evidence type="ECO:0000313" key="4">
    <source>
        <dbReference type="Proteomes" id="UP001590950"/>
    </source>
</evidence>
<sequence length="104" mass="11727">MYVLYVILALSKIMSSPSANAKIVSSTNLSRLGLECNQAEHLTDEVVTLRAILFLISQRIQLKQYLISLSTTIHLQSRSAYNRPTKPPRRSMKRYSSSRSPISS</sequence>
<accession>A0ABR4AVS3</accession>
<feature type="region of interest" description="Disordered" evidence="1">
    <location>
        <begin position="78"/>
        <end position="104"/>
    </location>
</feature>
<gene>
    <name evidence="3" type="ORF">N7G274_000630</name>
</gene>
<dbReference type="Proteomes" id="UP001590950">
    <property type="component" value="Unassembled WGS sequence"/>
</dbReference>
<keyword evidence="2" id="KW-0732">Signal</keyword>
<protein>
    <submittedName>
        <fullName evidence="3">Uncharacterized protein</fullName>
    </submittedName>
</protein>
<comment type="caution">
    <text evidence="3">The sequence shown here is derived from an EMBL/GenBank/DDBJ whole genome shotgun (WGS) entry which is preliminary data.</text>
</comment>
<keyword evidence="4" id="KW-1185">Reference proteome</keyword>
<evidence type="ECO:0000256" key="1">
    <source>
        <dbReference type="SAM" id="MobiDB-lite"/>
    </source>
</evidence>
<evidence type="ECO:0000256" key="2">
    <source>
        <dbReference type="SAM" id="SignalP"/>
    </source>
</evidence>
<feature type="signal peptide" evidence="2">
    <location>
        <begin position="1"/>
        <end position="21"/>
    </location>
</feature>
<proteinExistence type="predicted"/>